<proteinExistence type="inferred from homology"/>
<feature type="region of interest" description="Disordered" evidence="6">
    <location>
        <begin position="1"/>
        <end position="31"/>
    </location>
</feature>
<dbReference type="InParanoid" id="A0A0C3AVL6"/>
<evidence type="ECO:0000256" key="2">
    <source>
        <dbReference type="ARBA" id="ARBA00008048"/>
    </source>
</evidence>
<comment type="similarity">
    <text evidence="2">Belongs to the Mediator complex subunit 27 family.</text>
</comment>
<reference evidence="7 8" key="1">
    <citation type="submission" date="2014-04" db="EMBL/GenBank/DDBJ databases">
        <authorList>
            <consortium name="DOE Joint Genome Institute"/>
            <person name="Kuo A."/>
            <person name="Kohler A."/>
            <person name="Nagy L.G."/>
            <person name="Floudas D."/>
            <person name="Copeland A."/>
            <person name="Barry K.W."/>
            <person name="Cichocki N."/>
            <person name="Veneault-Fourrey C."/>
            <person name="LaButti K."/>
            <person name="Lindquist E.A."/>
            <person name="Lipzen A."/>
            <person name="Lundell T."/>
            <person name="Morin E."/>
            <person name="Murat C."/>
            <person name="Sun H."/>
            <person name="Tunlid A."/>
            <person name="Henrissat B."/>
            <person name="Grigoriev I.V."/>
            <person name="Hibbett D.S."/>
            <person name="Martin F."/>
            <person name="Nordberg H.P."/>
            <person name="Cantor M.N."/>
            <person name="Hua S.X."/>
        </authorList>
    </citation>
    <scope>NUCLEOTIDE SEQUENCE [LARGE SCALE GENOMIC DNA]</scope>
    <source>
        <strain evidence="7 8">Foug A</strain>
    </source>
</reference>
<dbReference type="EMBL" id="KN822007">
    <property type="protein sequence ID" value="KIM68997.1"/>
    <property type="molecule type" value="Genomic_DNA"/>
</dbReference>
<dbReference type="OrthoDB" id="10261040at2759"/>
<dbReference type="Proteomes" id="UP000053989">
    <property type="component" value="Unassembled WGS sequence"/>
</dbReference>
<dbReference type="GO" id="GO:0006357">
    <property type="term" value="P:regulation of transcription by RNA polymerase II"/>
    <property type="evidence" value="ECO:0007669"/>
    <property type="project" value="TreeGrafter"/>
</dbReference>
<dbReference type="PANTHER" id="PTHR13130">
    <property type="entry name" value="34 KDA TRANSCRIPTIONAL CO-ACTIVATOR-RELATED"/>
    <property type="match status" value="1"/>
</dbReference>
<feature type="region of interest" description="Disordered" evidence="6">
    <location>
        <begin position="133"/>
        <end position="159"/>
    </location>
</feature>
<dbReference type="AlphaFoldDB" id="A0A0C3AVL6"/>
<sequence>MATTDPASRSTAPTGNGDARTPSPVPTVPAPTLQDRIQTLTELHARLATLRHVPTVLLKPPTAFSPTFDVVDPDFSVARFSANPAHDLFQTVRSVTETVRSEKVQDALGAAKTSEEGDKSELGLGVSIRPLSPVGSPQPYIPPPVRSSSLFSPPEDDPPPLRAESLIEFVCSFNRGTLPEFKEPPVPPDPGNELPPPLPKCKLAIWSRTKRGPQNETTEVGRCGSWFGNTKLSCPTVLRFTISDVLTAYVSLVFRSEEDPLVVENVTVFGPRERKLPHEQSHYQVFRVLSQHIAKMLQSHPCVPLQTLMHALVSYRALFVDRCTSCQRVLSAEGHIPPVGRIWAQKDSSNLDGNHNQMGPKGPTERDVPTPEPVQLGDVTDHSTGYWEPRHVTCLYS</sequence>
<evidence type="ECO:0000313" key="7">
    <source>
        <dbReference type="EMBL" id="KIM68997.1"/>
    </source>
</evidence>
<evidence type="ECO:0000256" key="1">
    <source>
        <dbReference type="ARBA" id="ARBA00004123"/>
    </source>
</evidence>
<keyword evidence="3" id="KW-0805">Transcription regulation</keyword>
<feature type="region of interest" description="Disordered" evidence="6">
    <location>
        <begin position="345"/>
        <end position="370"/>
    </location>
</feature>
<keyword evidence="8" id="KW-1185">Reference proteome</keyword>
<comment type="subcellular location">
    <subcellularLocation>
        <location evidence="1">Nucleus</location>
    </subcellularLocation>
</comment>
<evidence type="ECO:0000256" key="5">
    <source>
        <dbReference type="ARBA" id="ARBA00023242"/>
    </source>
</evidence>
<reference evidence="8" key="2">
    <citation type="submission" date="2015-01" db="EMBL/GenBank/DDBJ databases">
        <title>Evolutionary Origins and Diversification of the Mycorrhizal Mutualists.</title>
        <authorList>
            <consortium name="DOE Joint Genome Institute"/>
            <consortium name="Mycorrhizal Genomics Consortium"/>
            <person name="Kohler A."/>
            <person name="Kuo A."/>
            <person name="Nagy L.G."/>
            <person name="Floudas D."/>
            <person name="Copeland A."/>
            <person name="Barry K.W."/>
            <person name="Cichocki N."/>
            <person name="Veneault-Fourrey C."/>
            <person name="LaButti K."/>
            <person name="Lindquist E.A."/>
            <person name="Lipzen A."/>
            <person name="Lundell T."/>
            <person name="Morin E."/>
            <person name="Murat C."/>
            <person name="Riley R."/>
            <person name="Ohm R."/>
            <person name="Sun H."/>
            <person name="Tunlid A."/>
            <person name="Henrissat B."/>
            <person name="Grigoriev I.V."/>
            <person name="Hibbett D.S."/>
            <person name="Martin F."/>
        </authorList>
    </citation>
    <scope>NUCLEOTIDE SEQUENCE [LARGE SCALE GENOMIC DNA]</scope>
    <source>
        <strain evidence="8">Foug A</strain>
    </source>
</reference>
<evidence type="ECO:0000256" key="3">
    <source>
        <dbReference type="ARBA" id="ARBA00023015"/>
    </source>
</evidence>
<dbReference type="Pfam" id="PF11571">
    <property type="entry name" value="Med27"/>
    <property type="match status" value="1"/>
</dbReference>
<evidence type="ECO:0000256" key="6">
    <source>
        <dbReference type="SAM" id="MobiDB-lite"/>
    </source>
</evidence>
<dbReference type="HOGENOM" id="CLU_073373_0_0_1"/>
<dbReference type="GO" id="GO:0016592">
    <property type="term" value="C:mediator complex"/>
    <property type="evidence" value="ECO:0007669"/>
    <property type="project" value="InterPro"/>
</dbReference>
<dbReference type="STRING" id="1036808.A0A0C3AVL6"/>
<dbReference type="GO" id="GO:0003713">
    <property type="term" value="F:transcription coactivator activity"/>
    <property type="evidence" value="ECO:0007669"/>
    <property type="project" value="TreeGrafter"/>
</dbReference>
<name>A0A0C3AVL6_9AGAM</name>
<protein>
    <submittedName>
        <fullName evidence="7">Uncharacterized protein</fullName>
    </submittedName>
</protein>
<feature type="compositionally biased region" description="Polar residues" evidence="6">
    <location>
        <begin position="1"/>
        <end position="14"/>
    </location>
</feature>
<accession>A0A0C3AVL6</accession>
<dbReference type="InterPro" id="IPR021627">
    <property type="entry name" value="Mediator_Med27"/>
</dbReference>
<keyword evidence="4" id="KW-0804">Transcription</keyword>
<evidence type="ECO:0000313" key="8">
    <source>
        <dbReference type="Proteomes" id="UP000053989"/>
    </source>
</evidence>
<keyword evidence="5" id="KW-0539">Nucleus</keyword>
<evidence type="ECO:0000256" key="4">
    <source>
        <dbReference type="ARBA" id="ARBA00023163"/>
    </source>
</evidence>
<gene>
    <name evidence="7" type="ORF">SCLCIDRAFT_103907</name>
</gene>
<dbReference type="PANTHER" id="PTHR13130:SF4">
    <property type="entry name" value="MEDIATOR OF RNA POLYMERASE II TRANSCRIPTION SUBUNIT 27"/>
    <property type="match status" value="1"/>
</dbReference>
<organism evidence="7 8">
    <name type="scientific">Scleroderma citrinum Foug A</name>
    <dbReference type="NCBI Taxonomy" id="1036808"/>
    <lineage>
        <taxon>Eukaryota</taxon>
        <taxon>Fungi</taxon>
        <taxon>Dikarya</taxon>
        <taxon>Basidiomycota</taxon>
        <taxon>Agaricomycotina</taxon>
        <taxon>Agaricomycetes</taxon>
        <taxon>Agaricomycetidae</taxon>
        <taxon>Boletales</taxon>
        <taxon>Sclerodermatineae</taxon>
        <taxon>Sclerodermataceae</taxon>
        <taxon>Scleroderma</taxon>
    </lineage>
</organism>
<feature type="compositionally biased region" description="Polar residues" evidence="6">
    <location>
        <begin position="346"/>
        <end position="357"/>
    </location>
</feature>